<evidence type="ECO:0000313" key="15">
    <source>
        <dbReference type="EMBL" id="PJZ24603.1"/>
    </source>
</evidence>
<dbReference type="PROSITE" id="PS50989">
    <property type="entry name" value="COA_CT_CTER"/>
    <property type="match status" value="1"/>
</dbReference>
<reference evidence="15 16" key="1">
    <citation type="submission" date="2017-07" db="EMBL/GenBank/DDBJ databases">
        <title>Leptospira spp. isolated from tropical soils.</title>
        <authorList>
            <person name="Thibeaux R."/>
            <person name="Iraola G."/>
            <person name="Ferres I."/>
            <person name="Bierque E."/>
            <person name="Girault D."/>
            <person name="Soupe-Gilbert M.-E."/>
            <person name="Picardeau M."/>
            <person name="Goarant C."/>
        </authorList>
    </citation>
    <scope>NUCLEOTIDE SEQUENCE [LARGE SCALE GENOMIC DNA]</scope>
    <source>
        <strain evidence="15 16">MCA1-C-A1</strain>
    </source>
</reference>
<dbReference type="InterPro" id="IPR011762">
    <property type="entry name" value="COA_CT_N"/>
</dbReference>
<dbReference type="EMBL" id="NPDN01000008">
    <property type="protein sequence ID" value="PJZ24603.1"/>
    <property type="molecule type" value="Genomic_DNA"/>
</dbReference>
<dbReference type="Gene3D" id="2.40.50.100">
    <property type="match status" value="1"/>
</dbReference>
<feature type="domain" description="CoA carboxyltransferase N-terminal" evidence="13">
    <location>
        <begin position="574"/>
        <end position="843"/>
    </location>
</feature>
<dbReference type="SUPFAM" id="SSF56059">
    <property type="entry name" value="Glutathione synthetase ATP-binding domain-like"/>
    <property type="match status" value="1"/>
</dbReference>
<keyword evidence="8" id="KW-0511">Multifunctional enzyme</keyword>
<dbReference type="Gene3D" id="3.30.470.20">
    <property type="entry name" value="ATP-grasp fold, B domain"/>
    <property type="match status" value="1"/>
</dbReference>
<feature type="domain" description="ATP-grasp" evidence="11">
    <location>
        <begin position="118"/>
        <end position="315"/>
    </location>
</feature>
<comment type="caution">
    <text evidence="15">The sequence shown here is derived from an EMBL/GenBank/DDBJ whole genome shotgun (WGS) entry which is preliminary data.</text>
</comment>
<dbReference type="InterPro" id="IPR011764">
    <property type="entry name" value="Biotin_carboxylation_dom"/>
</dbReference>
<dbReference type="PANTHER" id="PTHR48095:SF5">
    <property type="entry name" value="BLL7292 PROTEIN"/>
    <property type="match status" value="1"/>
</dbReference>
<evidence type="ECO:0000259" key="13">
    <source>
        <dbReference type="PROSITE" id="PS50980"/>
    </source>
</evidence>
<evidence type="ECO:0000259" key="10">
    <source>
        <dbReference type="PROSITE" id="PS50968"/>
    </source>
</evidence>
<dbReference type="EC" id="6.4.1.2" evidence="3"/>
<dbReference type="Pfam" id="PF00364">
    <property type="entry name" value="Biotin_lipoyl"/>
    <property type="match status" value="1"/>
</dbReference>
<dbReference type="InterPro" id="IPR013815">
    <property type="entry name" value="ATP_grasp_subdomain_1"/>
</dbReference>
<dbReference type="Pfam" id="PF02786">
    <property type="entry name" value="CPSase_L_D2"/>
    <property type="match status" value="1"/>
</dbReference>
<organism evidence="15 16">
    <name type="scientific">Leptospira hartskeerlii</name>
    <dbReference type="NCBI Taxonomy" id="2023177"/>
    <lineage>
        <taxon>Bacteria</taxon>
        <taxon>Pseudomonadati</taxon>
        <taxon>Spirochaetota</taxon>
        <taxon>Spirochaetia</taxon>
        <taxon>Leptospirales</taxon>
        <taxon>Leptospiraceae</taxon>
        <taxon>Leptospira</taxon>
    </lineage>
</organism>
<evidence type="ECO:0000259" key="11">
    <source>
        <dbReference type="PROSITE" id="PS50975"/>
    </source>
</evidence>
<comment type="cofactor">
    <cofactor evidence="1">
        <name>biotin</name>
        <dbReference type="ChEBI" id="CHEBI:57586"/>
    </cofactor>
</comment>
<gene>
    <name evidence="15" type="ORF">CH357_16225</name>
</gene>
<dbReference type="Pfam" id="PF02785">
    <property type="entry name" value="Biotin_carb_C"/>
    <property type="match status" value="1"/>
</dbReference>
<dbReference type="RefSeq" id="WP_100707804.1">
    <property type="nucleotide sequence ID" value="NZ_NPDL01000007.1"/>
</dbReference>
<dbReference type="InterPro" id="IPR029045">
    <property type="entry name" value="ClpP/crotonase-like_dom_sf"/>
</dbReference>
<evidence type="ECO:0000256" key="7">
    <source>
        <dbReference type="ARBA" id="ARBA00023267"/>
    </source>
</evidence>
<evidence type="ECO:0000259" key="14">
    <source>
        <dbReference type="PROSITE" id="PS50989"/>
    </source>
</evidence>
<dbReference type="Proteomes" id="UP000232196">
    <property type="component" value="Unassembled WGS sequence"/>
</dbReference>
<dbReference type="InterPro" id="IPR011763">
    <property type="entry name" value="COA_CT_C"/>
</dbReference>
<evidence type="ECO:0000256" key="3">
    <source>
        <dbReference type="ARBA" id="ARBA00013058"/>
    </source>
</evidence>
<dbReference type="SUPFAM" id="SSF51246">
    <property type="entry name" value="Rudiment single hybrid motif"/>
    <property type="match status" value="1"/>
</dbReference>
<feature type="domain" description="Biotin carboxylation" evidence="12">
    <location>
        <begin position="2"/>
        <end position="452"/>
    </location>
</feature>
<dbReference type="UniPathway" id="UPA00655">
    <property type="reaction ID" value="UER00711"/>
</dbReference>
<dbReference type="InterPro" id="IPR000089">
    <property type="entry name" value="Biotin_lipoyl"/>
</dbReference>
<evidence type="ECO:0000256" key="8">
    <source>
        <dbReference type="ARBA" id="ARBA00023268"/>
    </source>
</evidence>
<evidence type="ECO:0000256" key="2">
    <source>
        <dbReference type="ARBA" id="ARBA00004956"/>
    </source>
</evidence>
<dbReference type="Gene3D" id="3.90.226.10">
    <property type="entry name" value="2-enoyl-CoA Hydratase, Chain A, domain 1"/>
    <property type="match status" value="2"/>
</dbReference>
<dbReference type="GO" id="GO:0003989">
    <property type="term" value="F:acetyl-CoA carboxylase activity"/>
    <property type="evidence" value="ECO:0007669"/>
    <property type="project" value="UniProtKB-EC"/>
</dbReference>
<evidence type="ECO:0000256" key="6">
    <source>
        <dbReference type="ARBA" id="ARBA00022840"/>
    </source>
</evidence>
<keyword evidence="5 9" id="KW-0547">Nucleotide-binding</keyword>
<dbReference type="AlphaFoldDB" id="A0A2M9XA80"/>
<comment type="pathway">
    <text evidence="2">Lipid metabolism; malonyl-CoA biosynthesis; malonyl-CoA from acetyl-CoA: step 1/1.</text>
</comment>
<evidence type="ECO:0000256" key="1">
    <source>
        <dbReference type="ARBA" id="ARBA00001953"/>
    </source>
</evidence>
<dbReference type="Gene3D" id="3.30.1490.20">
    <property type="entry name" value="ATP-grasp fold, A domain"/>
    <property type="match status" value="1"/>
</dbReference>
<dbReference type="GO" id="GO:0005524">
    <property type="term" value="F:ATP binding"/>
    <property type="evidence" value="ECO:0007669"/>
    <property type="project" value="UniProtKB-UniRule"/>
</dbReference>
<name>A0A2M9XA80_9LEPT</name>
<evidence type="ECO:0000313" key="16">
    <source>
        <dbReference type="Proteomes" id="UP000232196"/>
    </source>
</evidence>
<evidence type="ECO:0000256" key="9">
    <source>
        <dbReference type="PROSITE-ProRule" id="PRU00409"/>
    </source>
</evidence>
<evidence type="ECO:0000259" key="12">
    <source>
        <dbReference type="PROSITE" id="PS50979"/>
    </source>
</evidence>
<keyword evidence="4" id="KW-0436">Ligase</keyword>
<dbReference type="SUPFAM" id="SSF51230">
    <property type="entry name" value="Single hybrid motif"/>
    <property type="match status" value="1"/>
</dbReference>
<dbReference type="InterPro" id="IPR005481">
    <property type="entry name" value="BC-like_N"/>
</dbReference>
<dbReference type="InterPro" id="IPR051602">
    <property type="entry name" value="ACC_Biotin_Carboxylase"/>
</dbReference>
<dbReference type="PROSITE" id="PS50968">
    <property type="entry name" value="BIOTINYL_LIPOYL"/>
    <property type="match status" value="1"/>
</dbReference>
<evidence type="ECO:0000256" key="5">
    <source>
        <dbReference type="ARBA" id="ARBA00022741"/>
    </source>
</evidence>
<dbReference type="InterPro" id="IPR011054">
    <property type="entry name" value="Rudment_hybrid_motif"/>
</dbReference>
<dbReference type="GO" id="GO:2001295">
    <property type="term" value="P:malonyl-CoA biosynthetic process"/>
    <property type="evidence" value="ECO:0007669"/>
    <property type="project" value="UniProtKB-UniPathway"/>
</dbReference>
<feature type="domain" description="CoA carboxyltransferase C-terminal" evidence="14">
    <location>
        <begin position="837"/>
        <end position="1078"/>
    </location>
</feature>
<dbReference type="Gene3D" id="3.40.50.20">
    <property type="match status" value="1"/>
</dbReference>
<keyword evidence="16" id="KW-1185">Reference proteome</keyword>
<dbReference type="PROSITE" id="PS50979">
    <property type="entry name" value="BC"/>
    <property type="match status" value="1"/>
</dbReference>
<dbReference type="PROSITE" id="PS50980">
    <property type="entry name" value="COA_CT_NTER"/>
    <property type="match status" value="1"/>
</dbReference>
<dbReference type="PANTHER" id="PTHR48095">
    <property type="entry name" value="PYRUVATE CARBOXYLASE SUBUNIT A"/>
    <property type="match status" value="1"/>
</dbReference>
<keyword evidence="7" id="KW-0092">Biotin</keyword>
<dbReference type="SUPFAM" id="SSF52096">
    <property type="entry name" value="ClpP/crotonase"/>
    <property type="match status" value="2"/>
</dbReference>
<dbReference type="SUPFAM" id="SSF52440">
    <property type="entry name" value="PreATP-grasp domain"/>
    <property type="match status" value="1"/>
</dbReference>
<dbReference type="Pfam" id="PF00289">
    <property type="entry name" value="Biotin_carb_N"/>
    <property type="match status" value="1"/>
</dbReference>
<proteinExistence type="predicted"/>
<dbReference type="Pfam" id="PF01039">
    <property type="entry name" value="Carboxyl_trans"/>
    <property type="match status" value="1"/>
</dbReference>
<dbReference type="InterPro" id="IPR016185">
    <property type="entry name" value="PreATP-grasp_dom_sf"/>
</dbReference>
<accession>A0A2M9XA80</accession>
<keyword evidence="6 9" id="KW-0067">ATP-binding</keyword>
<protein>
    <recommendedName>
        <fullName evidence="3">acetyl-CoA carboxylase</fullName>
        <ecNumber evidence="3">6.4.1.2</ecNumber>
    </recommendedName>
</protein>
<dbReference type="CDD" id="cd06850">
    <property type="entry name" value="biotinyl_domain"/>
    <property type="match status" value="1"/>
</dbReference>
<evidence type="ECO:0000256" key="4">
    <source>
        <dbReference type="ARBA" id="ARBA00022598"/>
    </source>
</evidence>
<dbReference type="InterPro" id="IPR005482">
    <property type="entry name" value="Biotin_COase_C"/>
</dbReference>
<dbReference type="InterPro" id="IPR005479">
    <property type="entry name" value="CPAse_ATP-bd"/>
</dbReference>
<dbReference type="PROSITE" id="PS50975">
    <property type="entry name" value="ATP_GRASP"/>
    <property type="match status" value="1"/>
</dbReference>
<dbReference type="SMART" id="SM00878">
    <property type="entry name" value="Biotin_carb_C"/>
    <property type="match status" value="1"/>
</dbReference>
<sequence>MKLSKLLIANRGEVSIRIARAASALGVPTVSIYSEDDTNSRHRLATDVSSPLKGRGAKAYLDQEEILSIALREGCDSIHPGYGFLSENPDFAKRCEDLNIQFVGPDSKTLEILGDKLKAVLLAESLGVPILPGLRKVIDLKEAKEFYSKNGIFLLKAIAGGGGRGIRIINNVEELEVKFKSCSEEALHSFGNPNLYAEKYLPVARHVEVQVLGDGSGKILHFWDRDCSLQRKNQKLVEIAPAPFLDPKLREKIISYSLQMASHLSYKSLGTFEFLISPDSEIYFIESNPRLQVEHTITEEITGVDLVEAQLEIASGKSFHEIGLDQKNIESPKSYAIQIRINSETLDKKGEIIPSSGKIKVFEPSSGPGIRVDSSAYSGYEVSPNFDSLLAKLIVHSKSLSFSRLVHSAYRALSEFRVEGIGTNLSLLLNVFKRKELGSYSVWTKFIEENISELLPSSRIEHKKYNFESAQNDNLENSKTKVEIPEGLDPFHSPMTGSLIEIYPKEGEPIRKGEKIALLSSMKMEHLLHSEITGIIEKVLIEPGKVISEGDTLVWIRSEDLEHSSFHHSEEIDPNQIRPDLKEVLDRLLLNEDVSRPQAVSKRHKRGQRTARENVADLCDPGSFVEYGSLAIAAQRRRRSLEELIKLSPADGLIAGLGTVNAELFAPHISRISVLAYDYTVFMGTQGAIGHKKTDRFLEMVESQKLPLVFFTEGGGGRPGEVDVPAVAGLDLHTFRKYAGLKGKCLRIAIAAGRCFAGNAALFGASDIRIATEDSNIGMGGPVMVKGGGLGNFSAEEIGPAEVQTKNGVIDILVKNEEEAVYTAKKALSYFQGKIEKFEYKDQKILRTLIPENRLRSYEIRSIISSLSDTDSVLEFRKDFAKGIVTSLIRIEGKPLGLIANNPNHLGGAIDAEGAEKASEFAEFCNLNKLPLLFLCDTPGFMVGPETEKKGLVRKAAKLFEAGASLQVPVFTIVLRKGYGLGAMAMAAGSFHSPVFTISWPTGEFGAMGIEGEIRTGYQKELSEVKDWKERQILFERLVAEAYERGKAINMASYLEIDAVIDPEESRKWILRGYDSCI</sequence>
<dbReference type="GO" id="GO:0046872">
    <property type="term" value="F:metal ion binding"/>
    <property type="evidence" value="ECO:0007669"/>
    <property type="project" value="InterPro"/>
</dbReference>
<dbReference type="InterPro" id="IPR011761">
    <property type="entry name" value="ATP-grasp"/>
</dbReference>
<feature type="domain" description="Lipoyl-binding" evidence="10">
    <location>
        <begin position="479"/>
        <end position="557"/>
    </location>
</feature>
<dbReference type="InterPro" id="IPR034733">
    <property type="entry name" value="AcCoA_carboxyl_beta"/>
</dbReference>
<dbReference type="OrthoDB" id="9807469at2"/>
<dbReference type="InterPro" id="IPR011053">
    <property type="entry name" value="Single_hybrid_motif"/>
</dbReference>